<sequence length="317" mass="34965">MTAKIDLLTLQLFVAIVEEQSIAKAAEKKNIAASAVSRRVSDIEDLFQVELLHRHSKGIEPTPAGFALLEHARIILGNLSKLESELTGYRQGKRGLIRICANKSAILEALADELSLFLERHPLVHIDIEEDLSPAIVRAVVENRADIGIFGGNIDGQDLELLSYRSDSLVALVTRDHPLAGRSSVRFRELVDFDFVSLEKGSSIETLCVRAAAALGQHLKVRIRVSSFDALFRVVDARMGVGIVPLEIVRDRYGVDSLVTVPLDESWARRDLVIGVRDYKSLPSVTKLLVEHLRTHDDARLATGGVSDRLTVVRGRS</sequence>
<keyword evidence="5" id="KW-0804">Transcription</keyword>
<dbReference type="SUPFAM" id="SSF53850">
    <property type="entry name" value="Periplasmic binding protein-like II"/>
    <property type="match status" value="1"/>
</dbReference>
<comment type="function">
    <text evidence="1">NodD regulates the expression of the nodABCFE genes which encode other nodulation proteins. NodD is also a negative regulator of its own expression. Binds flavonoids as inducers.</text>
</comment>
<dbReference type="EMBL" id="JRPN01000045">
    <property type="protein sequence ID" value="KGT73565.1"/>
    <property type="molecule type" value="Genomic_DNA"/>
</dbReference>
<proteinExistence type="inferred from homology"/>
<evidence type="ECO:0000259" key="6">
    <source>
        <dbReference type="PROSITE" id="PS50931"/>
    </source>
</evidence>
<dbReference type="Gene3D" id="1.10.10.10">
    <property type="entry name" value="Winged helix-like DNA-binding domain superfamily/Winged helix DNA-binding domain"/>
    <property type="match status" value="1"/>
</dbReference>
<dbReference type="GO" id="GO:0043565">
    <property type="term" value="F:sequence-specific DNA binding"/>
    <property type="evidence" value="ECO:0007669"/>
    <property type="project" value="TreeGrafter"/>
</dbReference>
<dbReference type="GO" id="GO:0003700">
    <property type="term" value="F:DNA-binding transcription factor activity"/>
    <property type="evidence" value="ECO:0007669"/>
    <property type="project" value="InterPro"/>
</dbReference>
<evidence type="ECO:0000313" key="7">
    <source>
        <dbReference type="EMBL" id="KGT73565.1"/>
    </source>
</evidence>
<feature type="domain" description="HTH lysR-type" evidence="6">
    <location>
        <begin position="5"/>
        <end position="62"/>
    </location>
</feature>
<organism evidence="7 8">
    <name type="scientific">Bradyrhizobium japonicum</name>
    <dbReference type="NCBI Taxonomy" id="375"/>
    <lineage>
        <taxon>Bacteria</taxon>
        <taxon>Pseudomonadati</taxon>
        <taxon>Pseudomonadota</taxon>
        <taxon>Alphaproteobacteria</taxon>
        <taxon>Hyphomicrobiales</taxon>
        <taxon>Nitrobacteraceae</taxon>
        <taxon>Bradyrhizobium</taxon>
    </lineage>
</organism>
<dbReference type="AlphaFoldDB" id="A0A0A3XH01"/>
<dbReference type="GO" id="GO:0010628">
    <property type="term" value="P:positive regulation of gene expression"/>
    <property type="evidence" value="ECO:0007669"/>
    <property type="project" value="TreeGrafter"/>
</dbReference>
<dbReference type="RefSeq" id="WP_041960621.1">
    <property type="nucleotide sequence ID" value="NZ_JRPN01000045.1"/>
</dbReference>
<dbReference type="PANTHER" id="PTHR30427">
    <property type="entry name" value="TRANSCRIPTIONAL ACTIVATOR PROTEIN LYSR"/>
    <property type="match status" value="1"/>
</dbReference>
<dbReference type="STRING" id="375.BKD09_RS01930"/>
<protein>
    <submittedName>
        <fullName evidence="7">Transcriptional regulator</fullName>
    </submittedName>
</protein>
<name>A0A0A3XH01_BRAJP</name>
<dbReference type="Pfam" id="PF00126">
    <property type="entry name" value="HTH_1"/>
    <property type="match status" value="1"/>
</dbReference>
<evidence type="ECO:0000256" key="2">
    <source>
        <dbReference type="ARBA" id="ARBA00009437"/>
    </source>
</evidence>
<dbReference type="InterPro" id="IPR005119">
    <property type="entry name" value="LysR_subst-bd"/>
</dbReference>
<dbReference type="Gene3D" id="3.40.190.290">
    <property type="match status" value="1"/>
</dbReference>
<dbReference type="FunFam" id="3.40.190.290:FF:000086">
    <property type="entry name" value="Transcriptional regulatory protein"/>
    <property type="match status" value="1"/>
</dbReference>
<accession>A0A0A3XH01</accession>
<dbReference type="SUPFAM" id="SSF46785">
    <property type="entry name" value="Winged helix' DNA-binding domain"/>
    <property type="match status" value="1"/>
</dbReference>
<dbReference type="Pfam" id="PF03466">
    <property type="entry name" value="LysR_substrate"/>
    <property type="match status" value="1"/>
</dbReference>
<dbReference type="PANTHER" id="PTHR30427:SF1">
    <property type="entry name" value="TRANSCRIPTIONAL ACTIVATOR PROTEIN LYSR"/>
    <property type="match status" value="1"/>
</dbReference>
<dbReference type="Proteomes" id="UP000030377">
    <property type="component" value="Unassembled WGS sequence"/>
</dbReference>
<reference evidence="7 8" key="1">
    <citation type="submission" date="2014-09" db="EMBL/GenBank/DDBJ databases">
        <title>Draft genome of Bradyrhizobium japonicum Is-34.</title>
        <authorList>
            <person name="Tsurumaru H."/>
            <person name="Yamakawa T."/>
            <person name="Hashimoto S."/>
            <person name="Okizaki K."/>
            <person name="Kanesaki Y."/>
            <person name="Yoshikawa H."/>
            <person name="Yajima S."/>
        </authorList>
    </citation>
    <scope>NUCLEOTIDE SEQUENCE [LARGE SCALE GENOMIC DNA]</scope>
    <source>
        <strain evidence="7 8">Is-34</strain>
    </source>
</reference>
<dbReference type="CDD" id="cd08421">
    <property type="entry name" value="PBP2_LTTR_like_1"/>
    <property type="match status" value="1"/>
</dbReference>
<evidence type="ECO:0000313" key="8">
    <source>
        <dbReference type="Proteomes" id="UP000030377"/>
    </source>
</evidence>
<comment type="caution">
    <text evidence="7">The sequence shown here is derived from an EMBL/GenBank/DDBJ whole genome shotgun (WGS) entry which is preliminary data.</text>
</comment>
<comment type="similarity">
    <text evidence="2">Belongs to the LysR transcriptional regulatory family.</text>
</comment>
<keyword evidence="3" id="KW-0805">Transcription regulation</keyword>
<dbReference type="InterPro" id="IPR036388">
    <property type="entry name" value="WH-like_DNA-bd_sf"/>
</dbReference>
<dbReference type="InterPro" id="IPR000847">
    <property type="entry name" value="LysR_HTH_N"/>
</dbReference>
<evidence type="ECO:0000256" key="1">
    <source>
        <dbReference type="ARBA" id="ARBA00003502"/>
    </source>
</evidence>
<dbReference type="FunFam" id="1.10.10.10:FF:000001">
    <property type="entry name" value="LysR family transcriptional regulator"/>
    <property type="match status" value="1"/>
</dbReference>
<evidence type="ECO:0000256" key="3">
    <source>
        <dbReference type="ARBA" id="ARBA00023015"/>
    </source>
</evidence>
<dbReference type="PROSITE" id="PS50931">
    <property type="entry name" value="HTH_LYSR"/>
    <property type="match status" value="1"/>
</dbReference>
<gene>
    <name evidence="7" type="ORF">MA20_44050</name>
</gene>
<keyword evidence="4" id="KW-0238">DNA-binding</keyword>
<evidence type="ECO:0000256" key="4">
    <source>
        <dbReference type="ARBA" id="ARBA00023125"/>
    </source>
</evidence>
<evidence type="ECO:0000256" key="5">
    <source>
        <dbReference type="ARBA" id="ARBA00023163"/>
    </source>
</evidence>
<dbReference type="InterPro" id="IPR036390">
    <property type="entry name" value="WH_DNA-bd_sf"/>
</dbReference>